<evidence type="ECO:0000256" key="1">
    <source>
        <dbReference type="SAM" id="Coils"/>
    </source>
</evidence>
<evidence type="ECO:0000313" key="4">
    <source>
        <dbReference type="EMBL" id="KAF5761396.1"/>
    </source>
</evidence>
<evidence type="ECO:0000313" key="6">
    <source>
        <dbReference type="Proteomes" id="UP000215914"/>
    </source>
</evidence>
<feature type="coiled-coil region" evidence="1">
    <location>
        <begin position="436"/>
        <end position="466"/>
    </location>
</feature>
<evidence type="ECO:0000313" key="5">
    <source>
        <dbReference type="EMBL" id="OTF92515.1"/>
    </source>
</evidence>
<reference evidence="4" key="3">
    <citation type="submission" date="2020-06" db="EMBL/GenBank/DDBJ databases">
        <title>Helianthus annuus Genome sequencing and assembly Release 2.</title>
        <authorList>
            <person name="Gouzy J."/>
            <person name="Langlade N."/>
            <person name="Munos S."/>
        </authorList>
    </citation>
    <scope>NUCLEOTIDE SEQUENCE</scope>
    <source>
        <tissue evidence="4">Leaves</tissue>
    </source>
</reference>
<protein>
    <submittedName>
        <fullName evidence="5">Putative transposase (Putative), gypsy type</fullName>
    </submittedName>
</protein>
<proteinExistence type="predicted"/>
<dbReference type="Proteomes" id="UP000215914">
    <property type="component" value="Chromosome 16"/>
</dbReference>
<dbReference type="InParanoid" id="A0A251S1D0"/>
<feature type="domain" description="Transposase (putative) gypsy type" evidence="3">
    <location>
        <begin position="60"/>
        <end position="118"/>
    </location>
</feature>
<accession>A0A251S1D0</accession>
<organism evidence="5 6">
    <name type="scientific">Helianthus annuus</name>
    <name type="common">Common sunflower</name>
    <dbReference type="NCBI Taxonomy" id="4232"/>
    <lineage>
        <taxon>Eukaryota</taxon>
        <taxon>Viridiplantae</taxon>
        <taxon>Streptophyta</taxon>
        <taxon>Embryophyta</taxon>
        <taxon>Tracheophyta</taxon>
        <taxon>Spermatophyta</taxon>
        <taxon>Magnoliopsida</taxon>
        <taxon>eudicotyledons</taxon>
        <taxon>Gunneridae</taxon>
        <taxon>Pentapetalae</taxon>
        <taxon>asterids</taxon>
        <taxon>campanulids</taxon>
        <taxon>Asterales</taxon>
        <taxon>Asteraceae</taxon>
        <taxon>Asteroideae</taxon>
        <taxon>Heliantheae alliance</taxon>
        <taxon>Heliantheae</taxon>
        <taxon>Helianthus</taxon>
    </lineage>
</organism>
<reference evidence="5" key="2">
    <citation type="submission" date="2017-02" db="EMBL/GenBank/DDBJ databases">
        <title>Sunflower complete genome.</title>
        <authorList>
            <person name="Langlade N."/>
            <person name="Munos S."/>
        </authorList>
    </citation>
    <scope>NUCLEOTIDE SEQUENCE [LARGE SCALE GENOMIC DNA]</scope>
    <source>
        <tissue evidence="5">Leaves</tissue>
    </source>
</reference>
<reference evidence="4 6" key="1">
    <citation type="journal article" date="2017" name="Nature">
        <title>The sunflower genome provides insights into oil metabolism, flowering and Asterid evolution.</title>
        <authorList>
            <person name="Badouin H."/>
            <person name="Gouzy J."/>
            <person name="Grassa C.J."/>
            <person name="Murat F."/>
            <person name="Staton S.E."/>
            <person name="Cottret L."/>
            <person name="Lelandais-Briere C."/>
            <person name="Owens G.L."/>
            <person name="Carrere S."/>
            <person name="Mayjonade B."/>
            <person name="Legrand L."/>
            <person name="Gill N."/>
            <person name="Kane N.C."/>
            <person name="Bowers J.E."/>
            <person name="Hubner S."/>
            <person name="Bellec A."/>
            <person name="Berard A."/>
            <person name="Berges H."/>
            <person name="Blanchet N."/>
            <person name="Boniface M.C."/>
            <person name="Brunel D."/>
            <person name="Catrice O."/>
            <person name="Chaidir N."/>
            <person name="Claudel C."/>
            <person name="Donnadieu C."/>
            <person name="Faraut T."/>
            <person name="Fievet G."/>
            <person name="Helmstetter N."/>
            <person name="King M."/>
            <person name="Knapp S.J."/>
            <person name="Lai Z."/>
            <person name="Le Paslier M.C."/>
            <person name="Lippi Y."/>
            <person name="Lorenzon L."/>
            <person name="Mandel J.R."/>
            <person name="Marage G."/>
            <person name="Marchand G."/>
            <person name="Marquand E."/>
            <person name="Bret-Mestries E."/>
            <person name="Morien E."/>
            <person name="Nambeesan S."/>
            <person name="Nguyen T."/>
            <person name="Pegot-Espagnet P."/>
            <person name="Pouilly N."/>
            <person name="Raftis F."/>
            <person name="Sallet E."/>
            <person name="Schiex T."/>
            <person name="Thomas J."/>
            <person name="Vandecasteele C."/>
            <person name="Vares D."/>
            <person name="Vear F."/>
            <person name="Vautrin S."/>
            <person name="Crespi M."/>
            <person name="Mangin B."/>
            <person name="Burke J.M."/>
            <person name="Salse J."/>
            <person name="Munos S."/>
            <person name="Vincourt P."/>
            <person name="Rieseberg L.H."/>
            <person name="Langlade N.B."/>
        </authorList>
    </citation>
    <scope>NUCLEOTIDE SEQUENCE [LARGE SCALE GENOMIC DNA]</scope>
    <source>
        <strain evidence="6">cv. SF193</strain>
        <tissue evidence="4">Leaves</tissue>
    </source>
</reference>
<dbReference type="InterPro" id="IPR007321">
    <property type="entry name" value="Transposase_28"/>
</dbReference>
<evidence type="ECO:0000256" key="2">
    <source>
        <dbReference type="SAM" id="MobiDB-lite"/>
    </source>
</evidence>
<dbReference type="OrthoDB" id="1751257at2759"/>
<sequence>MSNKHDMSDHVSKVDNHFLKQFCSTYNIGPEYKPTVPQPDHRITDCPDGYIGLYTRHFESSNIRIPFSNFFLDFLKHYKLNISQLSPLGAMKVTHFEIMCRALGGEPSLPLFRQFYGLAWNGDWYTVRQRRNLAICCISCVPTSMPPWKDSFFWVSAEAIPFKMGWRHHDDEPSNVIPPHTEHFDQKLYQLLVYHPTCLQQQGFPEHVLILAGLSRNWPHLNAEPVIMDGDKEMDLLKYIKETGVGNAGVVKFTSRSLAEHEDHILERTKGICYEGTGSSGGNVEIHMSTLIAKGKGPETVSEPASSSKKRDNVVVITIDDSSDETTPQTHVEEAPVSSAGNKRRRGKQIMFTDESSSDHYEVGQTSAGQESVPEVVARWYEKKSQMEARLRDRISRYRLKMTCQHQKIRKLGKKVRKLKKSSNFDKGREAIRMPAKVVEALKKELEEARDTQEKLKQESATAAREKEGWMQERVSLEKSLERVWSERQWLIEEGFEYVIKKLHQSREFLEPLAAVESNIWLAGAHDGLVEGYAKCKAGVALEHNRLFKPKAEGELNKAADELKNMQYPYVVALSKYRDRTLDELKALEPDMGMEDEGVGCSKKVGKRV</sequence>
<dbReference type="PANTHER" id="PTHR31099:SF41">
    <property type="entry name" value="TRANSPOSASE (PUTATIVE), GYPSY TYPE-RELATED"/>
    <property type="match status" value="1"/>
</dbReference>
<name>A0A251S1D0_HELAN</name>
<feature type="region of interest" description="Disordered" evidence="2">
    <location>
        <begin position="321"/>
        <end position="347"/>
    </location>
</feature>
<evidence type="ECO:0000259" key="3">
    <source>
        <dbReference type="Pfam" id="PF04195"/>
    </source>
</evidence>
<dbReference type="Pfam" id="PF04195">
    <property type="entry name" value="Transposase_28"/>
    <property type="match status" value="1"/>
</dbReference>
<dbReference type="AlphaFoldDB" id="A0A251S1D0"/>
<dbReference type="PANTHER" id="PTHR31099">
    <property type="entry name" value="OS06G0165300 PROTEIN"/>
    <property type="match status" value="1"/>
</dbReference>
<dbReference type="EMBL" id="MNCJ02000331">
    <property type="protein sequence ID" value="KAF5761396.1"/>
    <property type="molecule type" value="Genomic_DNA"/>
</dbReference>
<dbReference type="EMBL" id="CM007905">
    <property type="protein sequence ID" value="OTF92515.1"/>
    <property type="molecule type" value="Genomic_DNA"/>
</dbReference>
<keyword evidence="6" id="KW-1185">Reference proteome</keyword>
<gene>
    <name evidence="5" type="ORF">HannXRQ_Chr16g0522731</name>
    <name evidence="4" type="ORF">HanXRQr2_Chr16g0764621</name>
</gene>
<dbReference type="Gramene" id="mRNA:HanXRQr2_Chr16g0764621">
    <property type="protein sequence ID" value="mRNA:HanXRQr2_Chr16g0764621"/>
    <property type="gene ID" value="HanXRQr2_Chr16g0764621"/>
</dbReference>
<keyword evidence="1" id="KW-0175">Coiled coil</keyword>